<dbReference type="RefSeq" id="WP_093980702.1">
    <property type="nucleotide sequence ID" value="NZ_CP022515.1"/>
</dbReference>
<proteinExistence type="inferred from homology"/>
<feature type="domain" description="Ca3427-like PBP 2" evidence="4">
    <location>
        <begin position="89"/>
        <end position="178"/>
    </location>
</feature>
<dbReference type="SUPFAM" id="SSF53850">
    <property type="entry name" value="Periplasmic binding protein-like II"/>
    <property type="match status" value="1"/>
</dbReference>
<dbReference type="GO" id="GO:0042597">
    <property type="term" value="C:periplasmic space"/>
    <property type="evidence" value="ECO:0007669"/>
    <property type="project" value="UniProtKB-SubCell"/>
</dbReference>
<dbReference type="Gene3D" id="3.40.190.10">
    <property type="entry name" value="Periplasmic binding protein-like II"/>
    <property type="match status" value="2"/>
</dbReference>
<dbReference type="PANTHER" id="PTHR30024">
    <property type="entry name" value="ALIPHATIC SULFONATES-BINDING PROTEIN-RELATED"/>
    <property type="match status" value="1"/>
</dbReference>
<comment type="similarity">
    <text evidence="2">Belongs to the bacterial solute-binding protein SsuA/TauA family.</text>
</comment>
<dbReference type="CDD" id="cd13637">
    <property type="entry name" value="PBP2_Ca3427_like"/>
    <property type="match status" value="1"/>
</dbReference>
<sequence>MKNVNIIGVPEHFNFPWQLAIEEGAFGARGINLKWTDIPEGTGKMAQLLKDNETDLAIILTEGIVKSISEGNPSKIVQEYIATPLLWGIHVAAKSTYKTLADLKNKTAAISRYGSGSHLMAYVNAQNQGWNTQDLKFKVIDNLNGAVASLTEGKADYFMWERFTTKPLVDQGVFRRITDCPTPWPCFVIAATDKFITENPGTLKHILDIINIYTSDFKRIPSIDRTLSNTYNQQLEDIEHWLSLTEWGQNNISKKNLELVQNTLKDLNLIEKITPSKEILYKGT</sequence>
<protein>
    <submittedName>
        <fullName evidence="5">NMT1/THI5 like protein</fullName>
    </submittedName>
</protein>
<evidence type="ECO:0000256" key="2">
    <source>
        <dbReference type="ARBA" id="ARBA00010742"/>
    </source>
</evidence>
<name>A0A221V2P2_9FLAO</name>
<dbReference type="Proteomes" id="UP000204551">
    <property type="component" value="Chromosome"/>
</dbReference>
<evidence type="ECO:0000313" key="6">
    <source>
        <dbReference type="Proteomes" id="UP000204551"/>
    </source>
</evidence>
<comment type="subcellular location">
    <subcellularLocation>
        <location evidence="1">Periplasm</location>
    </subcellularLocation>
</comment>
<dbReference type="PANTHER" id="PTHR30024:SF47">
    <property type="entry name" value="TAURINE-BINDING PERIPLASMIC PROTEIN"/>
    <property type="match status" value="1"/>
</dbReference>
<reference evidence="5 6" key="1">
    <citation type="submission" date="2017-07" db="EMBL/GenBank/DDBJ databases">
        <title>Genome Sequence of Arenibacter algicola Strain SMS7 Isolated from a culture of the Diatom Skeletonema marinoi.</title>
        <authorList>
            <person name="Topel M."/>
            <person name="Pinder M.I.M."/>
            <person name="Johansson O.N."/>
            <person name="Kourtchenko O."/>
            <person name="Godhe A."/>
            <person name="Clarke A.K."/>
        </authorList>
    </citation>
    <scope>NUCLEOTIDE SEQUENCE [LARGE SCALE GENOMIC DNA]</scope>
    <source>
        <strain evidence="5 6">SMS7</strain>
    </source>
</reference>
<gene>
    <name evidence="5" type="ORF">AREALGSMS7_04465</name>
</gene>
<keyword evidence="3" id="KW-0732">Signal</keyword>
<dbReference type="KEGG" id="aalg:AREALGSMS7_04465"/>
<evidence type="ECO:0000259" key="4">
    <source>
        <dbReference type="Pfam" id="PF22384"/>
    </source>
</evidence>
<organism evidence="5 6">
    <name type="scientific">Arenibacter algicola</name>
    <dbReference type="NCBI Taxonomy" id="616991"/>
    <lineage>
        <taxon>Bacteria</taxon>
        <taxon>Pseudomonadati</taxon>
        <taxon>Bacteroidota</taxon>
        <taxon>Flavobacteriia</taxon>
        <taxon>Flavobacteriales</taxon>
        <taxon>Flavobacteriaceae</taxon>
        <taxon>Arenibacter</taxon>
    </lineage>
</organism>
<evidence type="ECO:0000313" key="5">
    <source>
        <dbReference type="EMBL" id="ASO07864.1"/>
    </source>
</evidence>
<evidence type="ECO:0000256" key="1">
    <source>
        <dbReference type="ARBA" id="ARBA00004418"/>
    </source>
</evidence>
<dbReference type="InterPro" id="IPR054364">
    <property type="entry name" value="Ca3427-like_PBP2"/>
</dbReference>
<evidence type="ECO:0000256" key="3">
    <source>
        <dbReference type="ARBA" id="ARBA00022729"/>
    </source>
</evidence>
<accession>A0A221V2P2</accession>
<dbReference type="AlphaFoldDB" id="A0A221V2P2"/>
<dbReference type="Pfam" id="PF22384">
    <property type="entry name" value="PBP2_Ca3427_like"/>
    <property type="match status" value="1"/>
</dbReference>
<dbReference type="STRING" id="616991.GCA_000733925_02676"/>
<dbReference type="EMBL" id="CP022515">
    <property type="protein sequence ID" value="ASO07864.1"/>
    <property type="molecule type" value="Genomic_DNA"/>
</dbReference>
<dbReference type="eggNOG" id="COG0715">
    <property type="taxonomic scope" value="Bacteria"/>
</dbReference>